<keyword evidence="2" id="KW-1185">Reference proteome</keyword>
<dbReference type="AlphaFoldDB" id="A0A5J6WIS9"/>
<dbReference type="RefSeq" id="WP_019441117.1">
    <property type="nucleotide sequence ID" value="NZ_ALOE01000013.1"/>
</dbReference>
<dbReference type="Proteomes" id="UP000327424">
    <property type="component" value="Chromosome"/>
</dbReference>
<dbReference type="PANTHER" id="PTHR39332:SF7">
    <property type="entry name" value="SRPBCC FAMILY PROTEIN"/>
    <property type="match status" value="1"/>
</dbReference>
<dbReference type="Pfam" id="PF10604">
    <property type="entry name" value="Polyketide_cyc2"/>
    <property type="match status" value="1"/>
</dbReference>
<dbReference type="PANTHER" id="PTHR39332">
    <property type="entry name" value="BLL4707 PROTEIN"/>
    <property type="match status" value="1"/>
</dbReference>
<proteinExistence type="predicted"/>
<gene>
    <name evidence="1" type="ORF">FR932_08585</name>
</gene>
<name>A0A5J6WIS9_MORMI</name>
<dbReference type="Gene3D" id="3.30.530.20">
    <property type="match status" value="1"/>
</dbReference>
<dbReference type="CDD" id="cd07821">
    <property type="entry name" value="PYR_PYL_RCAR_like"/>
    <property type="match status" value="1"/>
</dbReference>
<organism evidence="1 2">
    <name type="scientific">Moritella marina ATCC 15381</name>
    <dbReference type="NCBI Taxonomy" id="1202962"/>
    <lineage>
        <taxon>Bacteria</taxon>
        <taxon>Pseudomonadati</taxon>
        <taxon>Pseudomonadota</taxon>
        <taxon>Gammaproteobacteria</taxon>
        <taxon>Alteromonadales</taxon>
        <taxon>Moritellaceae</taxon>
        <taxon>Moritella</taxon>
    </lineage>
</organism>
<dbReference type="SUPFAM" id="SSF55961">
    <property type="entry name" value="Bet v1-like"/>
    <property type="match status" value="1"/>
</dbReference>
<dbReference type="EMBL" id="CP044399">
    <property type="protein sequence ID" value="QFI37907.1"/>
    <property type="molecule type" value="Genomic_DNA"/>
</dbReference>
<dbReference type="KEGG" id="mmaa:FR932_08585"/>
<protein>
    <submittedName>
        <fullName evidence="1">SRPBCC family protein</fullName>
    </submittedName>
</protein>
<dbReference type="InterPro" id="IPR023393">
    <property type="entry name" value="START-like_dom_sf"/>
</dbReference>
<dbReference type="InterPro" id="IPR019587">
    <property type="entry name" value="Polyketide_cyclase/dehydratase"/>
</dbReference>
<evidence type="ECO:0000313" key="2">
    <source>
        <dbReference type="Proteomes" id="UP000327424"/>
    </source>
</evidence>
<evidence type="ECO:0000313" key="1">
    <source>
        <dbReference type="EMBL" id="QFI37907.1"/>
    </source>
</evidence>
<dbReference type="OrthoDB" id="1364128at2"/>
<accession>A0A5J6WIS9</accession>
<reference evidence="1 2" key="1">
    <citation type="submission" date="2019-09" db="EMBL/GenBank/DDBJ databases">
        <title>Hybrid Assembly of the complete Genome of the Deep-Sea Bacterium Moritella marina from long Nanopore and Illumina reads.</title>
        <authorList>
            <person name="Magin S."/>
            <person name="Georgoulis A."/>
            <person name="Papadimitriou K."/>
            <person name="Iliakis G."/>
            <person name="Vorgias C.E."/>
        </authorList>
    </citation>
    <scope>NUCLEOTIDE SEQUENCE [LARGE SCALE GENOMIC DNA]</scope>
    <source>
        <strain evidence="1 2">MP-1</strain>
    </source>
</reference>
<sequence>MGHCHNTINIDAPIDKIWETICNFHDLSWAAGVITSLRIVGTQQGHEIGARRVLNDAFHETLTAVNAEQHTFSYSIDDGPGPVAKDAVDNYIGVVKLVETSEGTLVKWDSSFESANSQEVSEFCDPIYQALLSALKESLT</sequence>